<feature type="domain" description="Siphovirus-type tail component RIFT-related" evidence="1">
    <location>
        <begin position="36"/>
        <end position="133"/>
    </location>
</feature>
<dbReference type="Gene3D" id="2.40.30.200">
    <property type="match status" value="1"/>
</dbReference>
<dbReference type="InterPro" id="IPR008841">
    <property type="entry name" value="Siphovirus-type_tail_N"/>
</dbReference>
<reference evidence="2" key="1">
    <citation type="journal article" date="2021" name="Proc. Natl. Acad. Sci. U.S.A.">
        <title>A Catalog of Tens of Thousands of Viruses from Human Metagenomes Reveals Hidden Associations with Chronic Diseases.</title>
        <authorList>
            <person name="Tisza M.J."/>
            <person name="Buck C.B."/>
        </authorList>
    </citation>
    <scope>NUCLEOTIDE SEQUENCE</scope>
    <source>
        <strain evidence="2">CtDwe1</strain>
    </source>
</reference>
<accession>A0A8S5M5P0</accession>
<dbReference type="Pfam" id="PF05709">
    <property type="entry name" value="Sipho_tail"/>
    <property type="match status" value="1"/>
</dbReference>
<organism evidence="2">
    <name type="scientific">Siphoviridae sp. ctDwe1</name>
    <dbReference type="NCBI Taxonomy" id="2826200"/>
    <lineage>
        <taxon>Viruses</taxon>
        <taxon>Duplodnaviria</taxon>
        <taxon>Heunggongvirae</taxon>
        <taxon>Uroviricota</taxon>
        <taxon>Caudoviricetes</taxon>
    </lineage>
</organism>
<evidence type="ECO:0000313" key="2">
    <source>
        <dbReference type="EMBL" id="DAD77534.1"/>
    </source>
</evidence>
<sequence length="280" mass="31007">MSDPYIMIKVGDQHEINLCDQIPGLSYLGLDDASSSPQFTNQYQDTAGTDGSPFAGQTFAKRTFSEKFWLSFGGYEDLVLAKHELYRLFGSRKLVRVRTDTSPGKVYFGIPTPFDIAPITPGSNNANFSIPFDVPNGYRYSLYRSDSLPSTTDGWQFGMNLPEPLPSYHFTSTSFNVYNASDIVIDPYYQRHDLKISCKFNGNSLKLTNTTNGSVWTYSKSSDGNHAIVLNGIDTYLDGNLANVNTDYGTISLDPGWNSFTATGASSVDVTFSFPFVYLS</sequence>
<proteinExistence type="predicted"/>
<evidence type="ECO:0000259" key="1">
    <source>
        <dbReference type="Pfam" id="PF05709"/>
    </source>
</evidence>
<name>A0A8S5M5P0_9CAUD</name>
<protein>
    <submittedName>
        <fullName evidence="2">Distal tail protein</fullName>
    </submittedName>
</protein>
<dbReference type="EMBL" id="BK014827">
    <property type="protein sequence ID" value="DAD77534.1"/>
    <property type="molecule type" value="Genomic_DNA"/>
</dbReference>